<reference evidence="2" key="2">
    <citation type="submission" date="2025-09" db="UniProtKB">
        <authorList>
            <consortium name="Ensembl"/>
        </authorList>
    </citation>
    <scope>IDENTIFICATION</scope>
</reference>
<dbReference type="InterPro" id="IPR000086">
    <property type="entry name" value="NUDIX_hydrolase_dom"/>
</dbReference>
<dbReference type="AlphaFoldDB" id="A0A8C6R8U2"/>
<organism evidence="2 3">
    <name type="scientific">Nannospalax galili</name>
    <name type="common">Northern Israeli blind subterranean mole rat</name>
    <name type="synonym">Spalax galili</name>
    <dbReference type="NCBI Taxonomy" id="1026970"/>
    <lineage>
        <taxon>Eukaryota</taxon>
        <taxon>Metazoa</taxon>
        <taxon>Chordata</taxon>
        <taxon>Craniata</taxon>
        <taxon>Vertebrata</taxon>
        <taxon>Euteleostomi</taxon>
        <taxon>Mammalia</taxon>
        <taxon>Eutheria</taxon>
        <taxon>Euarchontoglires</taxon>
        <taxon>Glires</taxon>
        <taxon>Rodentia</taxon>
        <taxon>Myomorpha</taxon>
        <taxon>Muroidea</taxon>
        <taxon>Spalacidae</taxon>
        <taxon>Spalacinae</taxon>
        <taxon>Nannospalax</taxon>
    </lineage>
</organism>
<dbReference type="GeneTree" id="ENSGT00390000008527"/>
<dbReference type="GO" id="GO:0009240">
    <property type="term" value="P:isopentenyl diphosphate biosynthetic process"/>
    <property type="evidence" value="ECO:0007669"/>
    <property type="project" value="TreeGrafter"/>
</dbReference>
<dbReference type="Ensembl" id="ENSNGAT00000020290.1">
    <property type="protein sequence ID" value="ENSNGAP00000014694.1"/>
    <property type="gene ID" value="ENSNGAG00000015934.1"/>
</dbReference>
<feature type="domain" description="Nudix hydrolase" evidence="1">
    <location>
        <begin position="50"/>
        <end position="178"/>
    </location>
</feature>
<evidence type="ECO:0000313" key="2">
    <source>
        <dbReference type="Ensembl" id="ENSNGAP00000014694.1"/>
    </source>
</evidence>
<dbReference type="GO" id="GO:0005737">
    <property type="term" value="C:cytoplasm"/>
    <property type="evidence" value="ECO:0007669"/>
    <property type="project" value="TreeGrafter"/>
</dbReference>
<accession>A0A8C6R8U2</accession>
<dbReference type="PROSITE" id="PS51462">
    <property type="entry name" value="NUDIX"/>
    <property type="match status" value="1"/>
</dbReference>
<dbReference type="Proteomes" id="UP000694381">
    <property type="component" value="Unassembled WGS sequence"/>
</dbReference>
<dbReference type="Gene3D" id="3.90.79.10">
    <property type="entry name" value="Nucleoside Triphosphate Pyrophosphohydrolase"/>
    <property type="match status" value="1"/>
</dbReference>
<dbReference type="PANTHER" id="PTHR10885:SF2">
    <property type="entry name" value="ISOPENTENYL-DIPHOSPHATE DELTA-ISOMERASE 2"/>
    <property type="match status" value="1"/>
</dbReference>
<dbReference type="InterPro" id="IPR015797">
    <property type="entry name" value="NUDIX_hydrolase-like_dom_sf"/>
</dbReference>
<name>A0A8C6R8U2_NANGA</name>
<evidence type="ECO:0000259" key="1">
    <source>
        <dbReference type="PROSITE" id="PS51462"/>
    </source>
</evidence>
<dbReference type="SUPFAM" id="SSF55811">
    <property type="entry name" value="Nudix"/>
    <property type="match status" value="1"/>
</dbReference>
<reference evidence="2" key="1">
    <citation type="submission" date="2025-08" db="UniProtKB">
        <authorList>
            <consortium name="Ensembl"/>
        </authorList>
    </citation>
    <scope>IDENTIFICATION</scope>
</reference>
<keyword evidence="3" id="KW-1185">Reference proteome</keyword>
<evidence type="ECO:0000313" key="3">
    <source>
        <dbReference type="Proteomes" id="UP000694381"/>
    </source>
</evidence>
<sequence length="193" mass="22796">MFQASKTHLDDLHIKQLEEVCIVIDKQDQIIGVETKKNCHLMENIEKGDLFHQGFSVILFNTKNQLLVQQRLLCAQLFQGHFMDSCSSHPLYTPNELEEKDVMGMRRAALRYLQTELGIHQEQDIIFMSQKYQSVSVRCYLTLDPDAREVKSFRYMSQEEVWELLDRRGFLFPWWPYLENVSPFVEPDKIHGL</sequence>
<dbReference type="OMA" id="IVIVIDK"/>
<dbReference type="GO" id="GO:0004452">
    <property type="term" value="F:isopentenyl-diphosphate delta-isomerase activity"/>
    <property type="evidence" value="ECO:0007669"/>
    <property type="project" value="TreeGrafter"/>
</dbReference>
<protein>
    <recommendedName>
        <fullName evidence="1">Nudix hydrolase domain-containing protein</fullName>
    </recommendedName>
</protein>
<proteinExistence type="predicted"/>
<dbReference type="PANTHER" id="PTHR10885">
    <property type="entry name" value="ISOPENTENYL-DIPHOSPHATE DELTA-ISOMERASE"/>
    <property type="match status" value="1"/>
</dbReference>